<dbReference type="TCDB" id="1.B.81.1.12">
    <property type="family name" value="the duf2490 putative beta barrel porin (duf2490) family"/>
</dbReference>
<dbReference type="STRING" id="1239962.C943_03742"/>
<dbReference type="InParanoid" id="M7XIZ6"/>
<protein>
    <recommendedName>
        <fullName evidence="3">DUF2490 domain-containing protein</fullName>
    </recommendedName>
</protein>
<reference evidence="1" key="1">
    <citation type="submission" date="2013-01" db="EMBL/GenBank/DDBJ databases">
        <title>Genome assembly of Mariniradius saccharolyticus AK6.</title>
        <authorList>
            <person name="Vaidya B."/>
            <person name="Khatri I."/>
            <person name="Tanuku N.R.S."/>
            <person name="Subramanian S."/>
            <person name="Pinnaka A."/>
        </authorList>
    </citation>
    <scope>NUCLEOTIDE SEQUENCE [LARGE SCALE GENOMIC DNA]</scope>
    <source>
        <strain evidence="1">AK6</strain>
    </source>
</reference>
<evidence type="ECO:0000313" key="1">
    <source>
        <dbReference type="EMBL" id="EMS34523.1"/>
    </source>
</evidence>
<dbReference type="Proteomes" id="UP000010953">
    <property type="component" value="Unassembled WGS sequence"/>
</dbReference>
<proteinExistence type="predicted"/>
<accession>M7XIZ6</accession>
<sequence>MSLLRFFSFILLVLFAGKVHGQESSKQIWNEYMFNIPFAKVYNVELAANYSTVLGTPKWRSFEFQATPEWTISKHVDLMGGFLLGNTFQNETTNTVELRGMLGTRIHFTPQKRILTRLLVRFEQRNQRDQESAQWENSQRSRIRAETIVPINKKSMFAGNQLWYGMLDAEYFLVFDQDLEERFANRFRLRAGLGYRLSNSFRFEFVYTMQQSKNTIDGNFNTTDNIFRFRVKQFLNKPSRLQGNGN</sequence>
<evidence type="ECO:0008006" key="3">
    <source>
        <dbReference type="Google" id="ProtNLM"/>
    </source>
</evidence>
<dbReference type="AlphaFoldDB" id="M7XIZ6"/>
<comment type="caution">
    <text evidence="1">The sequence shown here is derived from an EMBL/GenBank/DDBJ whole genome shotgun (WGS) entry which is preliminary data.</text>
</comment>
<organism evidence="1 2">
    <name type="scientific">Mariniradius saccharolyticus AK6</name>
    <dbReference type="NCBI Taxonomy" id="1239962"/>
    <lineage>
        <taxon>Bacteria</taxon>
        <taxon>Pseudomonadati</taxon>
        <taxon>Bacteroidota</taxon>
        <taxon>Cytophagia</taxon>
        <taxon>Cytophagales</taxon>
        <taxon>Cyclobacteriaceae</taxon>
        <taxon>Mariniradius</taxon>
    </lineage>
</organism>
<dbReference type="EMBL" id="AMZY02000006">
    <property type="protein sequence ID" value="EMS34523.1"/>
    <property type="molecule type" value="Genomic_DNA"/>
</dbReference>
<dbReference type="RefSeq" id="WP_008625008.1">
    <property type="nucleotide sequence ID" value="NZ_AMZY02000006.1"/>
</dbReference>
<evidence type="ECO:0000313" key="2">
    <source>
        <dbReference type="Proteomes" id="UP000010953"/>
    </source>
</evidence>
<name>M7XIZ6_9BACT</name>
<dbReference type="Pfam" id="PF10677">
    <property type="entry name" value="DUF2490"/>
    <property type="match status" value="1"/>
</dbReference>
<keyword evidence="2" id="KW-1185">Reference proteome</keyword>
<gene>
    <name evidence="1" type="ORF">C943_03742</name>
</gene>
<dbReference type="InterPro" id="IPR019619">
    <property type="entry name" value="DUF2490"/>
</dbReference>
<dbReference type="OrthoDB" id="1118734at2"/>